<organism evidence="2 3">
    <name type="scientific">Streptomyces halobius</name>
    <dbReference type="NCBI Taxonomy" id="2879846"/>
    <lineage>
        <taxon>Bacteria</taxon>
        <taxon>Bacillati</taxon>
        <taxon>Actinomycetota</taxon>
        <taxon>Actinomycetes</taxon>
        <taxon>Kitasatosporales</taxon>
        <taxon>Streptomycetaceae</taxon>
        <taxon>Streptomyces</taxon>
    </lineage>
</organism>
<reference evidence="2" key="1">
    <citation type="submission" date="2021-10" db="EMBL/GenBank/DDBJ databases">
        <title>Streptomyces nigrumlapis sp.nov.,an antimicrobial producing actinobacterium isolated from Black Gobi rocks.</title>
        <authorList>
            <person name="Wen Y."/>
            <person name="Zhang W."/>
            <person name="Liu X.G."/>
        </authorList>
    </citation>
    <scope>NUCLEOTIDE SEQUENCE</scope>
    <source>
        <strain evidence="2">ST13-2-2</strain>
    </source>
</reference>
<dbReference type="EMBL" id="CP086322">
    <property type="protein sequence ID" value="UQA93792.1"/>
    <property type="molecule type" value="Genomic_DNA"/>
</dbReference>
<gene>
    <name evidence="2" type="ORF">K9S39_19675</name>
</gene>
<keyword evidence="3" id="KW-1185">Reference proteome</keyword>
<proteinExistence type="predicted"/>
<sequence length="74" mass="7784">MSAEAGKDWTGMGRADFDDTAPNQLPVPAGPARIPALPDRFGTEALFGEPTPGPRPRPGRPLAPADVDGQDELF</sequence>
<feature type="compositionally biased region" description="Pro residues" evidence="1">
    <location>
        <begin position="51"/>
        <end position="61"/>
    </location>
</feature>
<accession>A0ABY4M7S1</accession>
<evidence type="ECO:0000313" key="2">
    <source>
        <dbReference type="EMBL" id="UQA93792.1"/>
    </source>
</evidence>
<evidence type="ECO:0000256" key="1">
    <source>
        <dbReference type="SAM" id="MobiDB-lite"/>
    </source>
</evidence>
<name>A0ABY4M7S1_9ACTN</name>
<feature type="region of interest" description="Disordered" evidence="1">
    <location>
        <begin position="1"/>
        <end position="74"/>
    </location>
</feature>
<protein>
    <submittedName>
        <fullName evidence="2">Uncharacterized protein</fullName>
    </submittedName>
</protein>
<evidence type="ECO:0000313" key="3">
    <source>
        <dbReference type="Proteomes" id="UP000830115"/>
    </source>
</evidence>
<dbReference type="RefSeq" id="WP_248864664.1">
    <property type="nucleotide sequence ID" value="NZ_CP086322.1"/>
</dbReference>
<dbReference type="Proteomes" id="UP000830115">
    <property type="component" value="Chromosome"/>
</dbReference>